<dbReference type="OMA" id="IRCWILE"/>
<evidence type="ECO:0000256" key="15">
    <source>
        <dbReference type="ARBA" id="ARBA00023136"/>
    </source>
</evidence>
<dbReference type="SMART" id="SM00220">
    <property type="entry name" value="S_TKc"/>
    <property type="match status" value="1"/>
</dbReference>
<keyword evidence="8 22" id="KW-0812">Transmembrane</keyword>
<keyword evidence="12" id="KW-0418">Kinase</keyword>
<dbReference type="PANTHER" id="PTHR27008">
    <property type="entry name" value="OS04G0122200 PROTEIN"/>
    <property type="match status" value="1"/>
</dbReference>
<keyword evidence="14 22" id="KW-1133">Transmembrane helix</keyword>
<evidence type="ECO:0000259" key="23">
    <source>
        <dbReference type="PROSITE" id="PS50011"/>
    </source>
</evidence>
<evidence type="ECO:0000256" key="9">
    <source>
        <dbReference type="ARBA" id="ARBA00022729"/>
    </source>
</evidence>
<dbReference type="InterPro" id="IPR017441">
    <property type="entry name" value="Protein_kinase_ATP_BS"/>
</dbReference>
<dbReference type="InterPro" id="IPR001611">
    <property type="entry name" value="Leu-rich_rpt"/>
</dbReference>
<dbReference type="AlphaFoldDB" id="A0AA38LF79"/>
<keyword evidence="6" id="KW-0433">Leucine-rich repeat</keyword>
<dbReference type="InterPro" id="IPR000719">
    <property type="entry name" value="Prot_kinase_dom"/>
</dbReference>
<keyword evidence="7" id="KW-0808">Transferase</keyword>
<dbReference type="SUPFAM" id="SSF52058">
    <property type="entry name" value="L domain-like"/>
    <property type="match status" value="1"/>
</dbReference>
<dbReference type="Gene3D" id="1.10.510.10">
    <property type="entry name" value="Transferase(Phosphotransferase) domain 1"/>
    <property type="match status" value="1"/>
</dbReference>
<dbReference type="Pfam" id="PF00560">
    <property type="entry name" value="LRR_1"/>
    <property type="match status" value="3"/>
</dbReference>
<keyword evidence="16" id="KW-0675">Receptor</keyword>
<evidence type="ECO:0000256" key="4">
    <source>
        <dbReference type="ARBA" id="ARBA00022527"/>
    </source>
</evidence>
<dbReference type="PANTHER" id="PTHR27008:SF497">
    <property type="entry name" value="OS11G0695000 PROTEIN"/>
    <property type="match status" value="1"/>
</dbReference>
<dbReference type="GO" id="GO:0005886">
    <property type="term" value="C:plasma membrane"/>
    <property type="evidence" value="ECO:0007669"/>
    <property type="project" value="UniProtKB-SubCell"/>
</dbReference>
<dbReference type="GO" id="GO:0004674">
    <property type="term" value="F:protein serine/threonine kinase activity"/>
    <property type="evidence" value="ECO:0007669"/>
    <property type="project" value="UniProtKB-KW"/>
</dbReference>
<keyword evidence="11 20" id="KW-0547">Nucleotide-binding</keyword>
<dbReference type="SUPFAM" id="SSF56112">
    <property type="entry name" value="Protein kinase-like (PK-like)"/>
    <property type="match status" value="1"/>
</dbReference>
<evidence type="ECO:0000256" key="22">
    <source>
        <dbReference type="SAM" id="Phobius"/>
    </source>
</evidence>
<evidence type="ECO:0000313" key="24">
    <source>
        <dbReference type="EMBL" id="KAH9318907.1"/>
    </source>
</evidence>
<keyword evidence="9" id="KW-0732">Signal</keyword>
<evidence type="ECO:0000256" key="5">
    <source>
        <dbReference type="ARBA" id="ARBA00022553"/>
    </source>
</evidence>
<evidence type="ECO:0000256" key="10">
    <source>
        <dbReference type="ARBA" id="ARBA00022737"/>
    </source>
</evidence>
<dbReference type="GO" id="GO:0005524">
    <property type="term" value="F:ATP binding"/>
    <property type="evidence" value="ECO:0007669"/>
    <property type="project" value="UniProtKB-UniRule"/>
</dbReference>
<feature type="transmembrane region" description="Helical" evidence="22">
    <location>
        <begin position="116"/>
        <end position="138"/>
    </location>
</feature>
<dbReference type="PROSITE" id="PS00107">
    <property type="entry name" value="PROTEIN_KINASE_ATP"/>
    <property type="match status" value="1"/>
</dbReference>
<name>A0AA38LF79_TAXCH</name>
<comment type="catalytic activity">
    <reaction evidence="18">
        <text>L-threonyl-[protein] + ATP = O-phospho-L-threonyl-[protein] + ADP + H(+)</text>
        <dbReference type="Rhea" id="RHEA:46608"/>
        <dbReference type="Rhea" id="RHEA-COMP:11060"/>
        <dbReference type="Rhea" id="RHEA-COMP:11605"/>
        <dbReference type="ChEBI" id="CHEBI:15378"/>
        <dbReference type="ChEBI" id="CHEBI:30013"/>
        <dbReference type="ChEBI" id="CHEBI:30616"/>
        <dbReference type="ChEBI" id="CHEBI:61977"/>
        <dbReference type="ChEBI" id="CHEBI:456216"/>
        <dbReference type="EC" id="2.7.11.1"/>
    </reaction>
</comment>
<comment type="catalytic activity">
    <reaction evidence="19">
        <text>L-seryl-[protein] + ATP = O-phospho-L-seryl-[protein] + ADP + H(+)</text>
        <dbReference type="Rhea" id="RHEA:17989"/>
        <dbReference type="Rhea" id="RHEA-COMP:9863"/>
        <dbReference type="Rhea" id="RHEA-COMP:11604"/>
        <dbReference type="ChEBI" id="CHEBI:15378"/>
        <dbReference type="ChEBI" id="CHEBI:29999"/>
        <dbReference type="ChEBI" id="CHEBI:30616"/>
        <dbReference type="ChEBI" id="CHEBI:83421"/>
        <dbReference type="ChEBI" id="CHEBI:456216"/>
        <dbReference type="EC" id="2.7.11.1"/>
    </reaction>
</comment>
<dbReference type="FunFam" id="1.10.510.10:FF:000358">
    <property type="entry name" value="Putative leucine-rich repeat receptor-like serine/threonine-protein kinase"/>
    <property type="match status" value="1"/>
</dbReference>
<evidence type="ECO:0000256" key="3">
    <source>
        <dbReference type="ARBA" id="ARBA00022475"/>
    </source>
</evidence>
<feature type="domain" description="Protein kinase" evidence="23">
    <location>
        <begin position="174"/>
        <end position="460"/>
    </location>
</feature>
<dbReference type="InterPro" id="IPR032675">
    <property type="entry name" value="LRR_dom_sf"/>
</dbReference>
<evidence type="ECO:0000256" key="12">
    <source>
        <dbReference type="ARBA" id="ARBA00022777"/>
    </source>
</evidence>
<comment type="similarity">
    <text evidence="21">Belongs to the protein kinase superfamily.</text>
</comment>
<keyword evidence="3" id="KW-1003">Cell membrane</keyword>
<dbReference type="Gene3D" id="3.30.200.20">
    <property type="entry name" value="Phosphorylase Kinase, domain 1"/>
    <property type="match status" value="1"/>
</dbReference>
<dbReference type="InterPro" id="IPR008271">
    <property type="entry name" value="Ser/Thr_kinase_AS"/>
</dbReference>
<evidence type="ECO:0000256" key="2">
    <source>
        <dbReference type="ARBA" id="ARBA00012513"/>
    </source>
</evidence>
<reference evidence="24 25" key="1">
    <citation type="journal article" date="2021" name="Nat. Plants">
        <title>The Taxus genome provides insights into paclitaxel biosynthesis.</title>
        <authorList>
            <person name="Xiong X."/>
            <person name="Gou J."/>
            <person name="Liao Q."/>
            <person name="Li Y."/>
            <person name="Zhou Q."/>
            <person name="Bi G."/>
            <person name="Li C."/>
            <person name="Du R."/>
            <person name="Wang X."/>
            <person name="Sun T."/>
            <person name="Guo L."/>
            <person name="Liang H."/>
            <person name="Lu P."/>
            <person name="Wu Y."/>
            <person name="Zhang Z."/>
            <person name="Ro D.K."/>
            <person name="Shang Y."/>
            <person name="Huang S."/>
            <person name="Yan J."/>
        </authorList>
    </citation>
    <scope>NUCLEOTIDE SEQUENCE [LARGE SCALE GENOMIC DNA]</scope>
    <source>
        <strain evidence="24">Ta-2019</strain>
    </source>
</reference>
<comment type="subcellular location">
    <subcellularLocation>
        <location evidence="1">Cell membrane</location>
        <topology evidence="1">Single-pass membrane protein</topology>
    </subcellularLocation>
</comment>
<evidence type="ECO:0000256" key="19">
    <source>
        <dbReference type="ARBA" id="ARBA00048679"/>
    </source>
</evidence>
<dbReference type="EC" id="2.7.11.1" evidence="2"/>
<evidence type="ECO:0000313" key="25">
    <source>
        <dbReference type="Proteomes" id="UP000824469"/>
    </source>
</evidence>
<dbReference type="PROSITE" id="PS50011">
    <property type="entry name" value="PROTEIN_KINASE_DOM"/>
    <property type="match status" value="1"/>
</dbReference>
<feature type="binding site" evidence="20">
    <location>
        <position position="202"/>
    </location>
    <ligand>
        <name>ATP</name>
        <dbReference type="ChEBI" id="CHEBI:30616"/>
    </ligand>
</feature>
<gene>
    <name evidence="24" type="ORF">KI387_020676</name>
</gene>
<keyword evidence="13 20" id="KW-0067">ATP-binding</keyword>
<evidence type="ECO:0000256" key="6">
    <source>
        <dbReference type="ARBA" id="ARBA00022614"/>
    </source>
</evidence>
<evidence type="ECO:0000256" key="17">
    <source>
        <dbReference type="ARBA" id="ARBA00023180"/>
    </source>
</evidence>
<organism evidence="24 25">
    <name type="scientific">Taxus chinensis</name>
    <name type="common">Chinese yew</name>
    <name type="synonym">Taxus wallichiana var. chinensis</name>
    <dbReference type="NCBI Taxonomy" id="29808"/>
    <lineage>
        <taxon>Eukaryota</taxon>
        <taxon>Viridiplantae</taxon>
        <taxon>Streptophyta</taxon>
        <taxon>Embryophyta</taxon>
        <taxon>Tracheophyta</taxon>
        <taxon>Spermatophyta</taxon>
        <taxon>Pinopsida</taxon>
        <taxon>Pinidae</taxon>
        <taxon>Conifers II</taxon>
        <taxon>Cupressales</taxon>
        <taxon>Taxaceae</taxon>
        <taxon>Taxus</taxon>
    </lineage>
</organism>
<evidence type="ECO:0000256" key="13">
    <source>
        <dbReference type="ARBA" id="ARBA00022840"/>
    </source>
</evidence>
<dbReference type="Pfam" id="PF00069">
    <property type="entry name" value="Pkinase"/>
    <property type="match status" value="1"/>
</dbReference>
<evidence type="ECO:0000256" key="7">
    <source>
        <dbReference type="ARBA" id="ARBA00022679"/>
    </source>
</evidence>
<keyword evidence="5" id="KW-0597">Phosphoprotein</keyword>
<dbReference type="FunFam" id="3.80.10.10:FF:000383">
    <property type="entry name" value="Leucine-rich repeat receptor protein kinase EMS1"/>
    <property type="match status" value="1"/>
</dbReference>
<dbReference type="Proteomes" id="UP000824469">
    <property type="component" value="Unassembled WGS sequence"/>
</dbReference>
<evidence type="ECO:0000256" key="8">
    <source>
        <dbReference type="ARBA" id="ARBA00022692"/>
    </source>
</evidence>
<dbReference type="EMBL" id="JAHRHJ020000004">
    <property type="protein sequence ID" value="KAH9318907.1"/>
    <property type="molecule type" value="Genomic_DNA"/>
</dbReference>
<evidence type="ECO:0000256" key="16">
    <source>
        <dbReference type="ARBA" id="ARBA00023170"/>
    </source>
</evidence>
<dbReference type="CDD" id="cd14066">
    <property type="entry name" value="STKc_IRAK"/>
    <property type="match status" value="1"/>
</dbReference>
<evidence type="ECO:0000256" key="1">
    <source>
        <dbReference type="ARBA" id="ARBA00004162"/>
    </source>
</evidence>
<keyword evidence="17" id="KW-0325">Glycoprotein</keyword>
<evidence type="ECO:0000256" key="21">
    <source>
        <dbReference type="RuleBase" id="RU000304"/>
    </source>
</evidence>
<sequence>MIPQALGDCTALEHLNLSHNAFEGPIPNTLSKLQNLQEMDLSFNFLSGSIPLSLRRLKVLQYMNLSFNNLSGQIPEEGLFPNTTVMALLMGNRGLCGPQYYSLPACPKESKGKNSLLRNIVLGIIAFILCSLILGTVWRQKFSRQQFRSSNFIFGSLRYPKFSYQDLETATNGFDEANLLGVGIFGSVYKGNLSDGKVVAIKTLDLQNEEAHKSFNTECKVLESIRHRNLTRIISAFSYPGLIGLVLPFASNGSLEKHLHPDRDELDCCELGLSERLKIALDVAHGMEYLHHDCSPQVVHCDLKPGNVLLDSDMTALVTDFGISRLTTSTANSRDLPSTTTFALKGSIGYIAPEYGLGGSVSTKGDVYSYGILILEMLTRKRPSDDRFVGDMNLPKWVRSAFPERIADIVDSRLLKDVNDSRCLVSFMNVGLICSSESPGERPSMRDVARALESLRASFMRSATASNLTVNHIRSPTEYHS</sequence>
<dbReference type="Gene3D" id="3.80.10.10">
    <property type="entry name" value="Ribonuclease Inhibitor"/>
    <property type="match status" value="1"/>
</dbReference>
<keyword evidence="15 22" id="KW-0472">Membrane</keyword>
<evidence type="ECO:0000256" key="11">
    <source>
        <dbReference type="ARBA" id="ARBA00022741"/>
    </source>
</evidence>
<accession>A0AA38LF79</accession>
<protein>
    <recommendedName>
        <fullName evidence="2">non-specific serine/threonine protein kinase</fullName>
        <ecNumber evidence="2">2.7.11.1</ecNumber>
    </recommendedName>
</protein>
<dbReference type="InterPro" id="IPR051809">
    <property type="entry name" value="Plant_receptor-like_S/T_kinase"/>
</dbReference>
<dbReference type="PROSITE" id="PS00108">
    <property type="entry name" value="PROTEIN_KINASE_ST"/>
    <property type="match status" value="1"/>
</dbReference>
<comment type="caution">
    <text evidence="24">The sequence shown here is derived from an EMBL/GenBank/DDBJ whole genome shotgun (WGS) entry which is preliminary data.</text>
</comment>
<evidence type="ECO:0000256" key="20">
    <source>
        <dbReference type="PROSITE-ProRule" id="PRU10141"/>
    </source>
</evidence>
<dbReference type="InterPro" id="IPR011009">
    <property type="entry name" value="Kinase-like_dom_sf"/>
</dbReference>
<keyword evidence="10" id="KW-0677">Repeat</keyword>
<evidence type="ECO:0000256" key="14">
    <source>
        <dbReference type="ARBA" id="ARBA00022989"/>
    </source>
</evidence>
<keyword evidence="25" id="KW-1185">Reference proteome</keyword>
<evidence type="ECO:0000256" key="18">
    <source>
        <dbReference type="ARBA" id="ARBA00047899"/>
    </source>
</evidence>
<keyword evidence="4 21" id="KW-0723">Serine/threonine-protein kinase</keyword>
<proteinExistence type="inferred from homology"/>